<dbReference type="InterPro" id="IPR025558">
    <property type="entry name" value="DUF4283"/>
</dbReference>
<dbReference type="AlphaFoldDB" id="A0A328D8W2"/>
<accession>A0A328D8W2</accession>
<reference evidence="3 4" key="1">
    <citation type="submission" date="2018-06" db="EMBL/GenBank/DDBJ databases">
        <title>The Genome of Cuscuta australis (Dodder) Provides Insight into the Evolution of Plant Parasitism.</title>
        <authorList>
            <person name="Liu H."/>
        </authorList>
    </citation>
    <scope>NUCLEOTIDE SEQUENCE [LARGE SCALE GENOMIC DNA]</scope>
    <source>
        <strain evidence="4">cv. Yunnan</strain>
        <tissue evidence="3">Vines</tissue>
    </source>
</reference>
<dbReference type="Proteomes" id="UP000249390">
    <property type="component" value="Unassembled WGS sequence"/>
</dbReference>
<dbReference type="PANTHER" id="PTHR31286:SF180">
    <property type="entry name" value="OS10G0362600 PROTEIN"/>
    <property type="match status" value="1"/>
</dbReference>
<evidence type="ECO:0000313" key="4">
    <source>
        <dbReference type="Proteomes" id="UP000249390"/>
    </source>
</evidence>
<feature type="compositionally biased region" description="Polar residues" evidence="1">
    <location>
        <begin position="369"/>
        <end position="388"/>
    </location>
</feature>
<protein>
    <recommendedName>
        <fullName evidence="2">DUF4283 domain-containing protein</fullName>
    </recommendedName>
</protein>
<feature type="region of interest" description="Disordered" evidence="1">
    <location>
        <begin position="260"/>
        <end position="388"/>
    </location>
</feature>
<evidence type="ECO:0000259" key="2">
    <source>
        <dbReference type="Pfam" id="PF14111"/>
    </source>
</evidence>
<feature type="compositionally biased region" description="Polar residues" evidence="1">
    <location>
        <begin position="323"/>
        <end position="363"/>
    </location>
</feature>
<dbReference type="PANTHER" id="PTHR31286">
    <property type="entry name" value="GLYCINE-RICH CELL WALL STRUCTURAL PROTEIN 1.8-LIKE"/>
    <property type="match status" value="1"/>
</dbReference>
<organism evidence="3 4">
    <name type="scientific">Cuscuta australis</name>
    <dbReference type="NCBI Taxonomy" id="267555"/>
    <lineage>
        <taxon>Eukaryota</taxon>
        <taxon>Viridiplantae</taxon>
        <taxon>Streptophyta</taxon>
        <taxon>Embryophyta</taxon>
        <taxon>Tracheophyta</taxon>
        <taxon>Spermatophyta</taxon>
        <taxon>Magnoliopsida</taxon>
        <taxon>eudicotyledons</taxon>
        <taxon>Gunneridae</taxon>
        <taxon>Pentapetalae</taxon>
        <taxon>asterids</taxon>
        <taxon>lamiids</taxon>
        <taxon>Solanales</taxon>
        <taxon>Convolvulaceae</taxon>
        <taxon>Cuscuteae</taxon>
        <taxon>Cuscuta</taxon>
        <taxon>Cuscuta subgen. Grammica</taxon>
        <taxon>Cuscuta sect. Cleistogrammica</taxon>
    </lineage>
</organism>
<gene>
    <name evidence="3" type="ORF">DM860_013144</name>
</gene>
<comment type="caution">
    <text evidence="3">The sequence shown here is derived from an EMBL/GenBank/DDBJ whole genome shotgun (WGS) entry which is preliminary data.</text>
</comment>
<dbReference type="EMBL" id="NQVE01000186">
    <property type="protein sequence ID" value="RAL41610.1"/>
    <property type="molecule type" value="Genomic_DNA"/>
</dbReference>
<dbReference type="Pfam" id="PF14111">
    <property type="entry name" value="DUF4283"/>
    <property type="match status" value="1"/>
</dbReference>
<keyword evidence="4" id="KW-1185">Reference proteome</keyword>
<feature type="region of interest" description="Disordered" evidence="1">
    <location>
        <begin position="485"/>
        <end position="536"/>
    </location>
</feature>
<evidence type="ECO:0000313" key="3">
    <source>
        <dbReference type="EMBL" id="RAL41610.1"/>
    </source>
</evidence>
<feature type="domain" description="DUF4283" evidence="2">
    <location>
        <begin position="73"/>
        <end position="152"/>
    </location>
</feature>
<name>A0A328D8W2_9ASTE</name>
<dbReference type="InterPro" id="IPR040256">
    <property type="entry name" value="At4g02000-like"/>
</dbReference>
<evidence type="ECO:0000256" key="1">
    <source>
        <dbReference type="SAM" id="MobiDB-lite"/>
    </source>
</evidence>
<sequence length="536" mass="60240">MLSTTAGGVTGRPPAIIDTPGCSHLDQPSKTFLQALNGQHCAAAIIPEEVQVEKYKGLPCVAFTIDEVNQLSARFSRALVGTFYYGRLSLQFIRLCLERIGFMAFTVALIDTNHILINFSSDNDYHRCFKRHDGKIGSYSMRISKWTPDFDPRYESPILPLWIAIKDLPIHLHSRSSLLRIGNVFGKAIKIDTTTENFGRPSTARVCVEVDISKHLPTKFYVKNGETPVLLTAVFEDLPEYCNECRGVGRHSKECKSFIPTHHQQPKTLPLTKEHQKNQPPKTQLPAKTSLKIPPPKHQQQQYKKVPPKPADRNSEKGPITKSPISSQPLSTSNTFSLLQEDPSTSNPPNNTTKDPTLQNIPTKPSVPSPTHSPTNKSIPYNPLQDPQSSVAKITQSISDLADQKWEIIFHDHIYSKCLLSWEEHQTPKTSPIPHTKHWSLDELHLQEKLPSKNPSYLSDSEIPQKFKTLPTLDELHLQAKTPTYLSDSELPHEPPDIVPLPIAESPEKTTQQSNPSHDQKNEMEVDASFTTVQRK</sequence>
<proteinExistence type="predicted"/>